<feature type="compositionally biased region" description="Basic and acidic residues" evidence="1">
    <location>
        <begin position="260"/>
        <end position="279"/>
    </location>
</feature>
<evidence type="ECO:0000313" key="2">
    <source>
        <dbReference type="EMBL" id="PWI70034.1"/>
    </source>
</evidence>
<accession>A0A2U3E6D7</accession>
<feature type="compositionally biased region" description="Polar residues" evidence="1">
    <location>
        <begin position="37"/>
        <end position="46"/>
    </location>
</feature>
<reference evidence="2 3" key="1">
    <citation type="journal article" date="2016" name="Front. Microbiol.">
        <title>Genome and transcriptome sequences reveal the specific parasitism of the nematophagous Purpureocillium lilacinum 36-1.</title>
        <authorList>
            <person name="Xie J."/>
            <person name="Li S."/>
            <person name="Mo C."/>
            <person name="Xiao X."/>
            <person name="Peng D."/>
            <person name="Wang G."/>
            <person name="Xiao Y."/>
        </authorList>
    </citation>
    <scope>NUCLEOTIDE SEQUENCE [LARGE SCALE GENOMIC DNA]</scope>
    <source>
        <strain evidence="2 3">36-1</strain>
    </source>
</reference>
<dbReference type="AlphaFoldDB" id="A0A2U3E6D7"/>
<sequence>METGLADDGPLSLSVTSTLSVHGGCPQSTPTTLLSRETAQQLQTQPGIPGNNPAYPAAMDRDGGGGGGDDGAPQASQASSHFPLDPVPASVLAAGELARRNAARALGPCGVGCAEVDDEALLGAGGLERGSVVGVSCEDEDGFGLTFCLQVVVRMLLAHETETALVVTPRPVGVVLRALRDGIGAELRARREAAAAVSGGAEGVDVAQGEDAAAVRACLDRVMLSCVFDVDGLWEVLAELDRPAETATPPPESPGTGRGGDMEEQRRQEVGIGEDDKTKASPPPSLEIQDSEDEGLTPSPAPAVPRPEASTGTGQEAGARGPTAATTAATALGAGADGPSIVLVTHFSTLLTSLFAHREKSAAHSSLQLLASQARYLSRSLLSQPLFMLLNSTSSSAHDGRHEPGTGSAAPASGDGPGGAAVTTRALDPTLRSVFNPPTIPLPAYRAPRAATRRNKPSFGLIFSQMLDTHLLCTPMPRTRADADVVYGGGSNTGNGDDRPDNQQHHQQQAGSSSVEYVTVVEVLLDEMGLWQGRTGPRPNREQRWGVVDVVGGRVVDAFVRTERAYAEIRTSGGFGGRRP</sequence>
<gene>
    <name evidence="2" type="ORF">PCL_00178</name>
</gene>
<dbReference type="EMBL" id="LCWV01000010">
    <property type="protein sequence ID" value="PWI70034.1"/>
    <property type="molecule type" value="Genomic_DNA"/>
</dbReference>
<comment type="caution">
    <text evidence="2">The sequence shown here is derived from an EMBL/GenBank/DDBJ whole genome shotgun (WGS) entry which is preliminary data.</text>
</comment>
<name>A0A2U3E6D7_PURLI</name>
<feature type="region of interest" description="Disordered" evidence="1">
    <location>
        <begin position="485"/>
        <end position="514"/>
    </location>
</feature>
<feature type="region of interest" description="Disordered" evidence="1">
    <location>
        <begin position="37"/>
        <end position="83"/>
    </location>
</feature>
<organism evidence="2 3">
    <name type="scientific">Purpureocillium lilacinum</name>
    <name type="common">Paecilomyces lilacinus</name>
    <dbReference type="NCBI Taxonomy" id="33203"/>
    <lineage>
        <taxon>Eukaryota</taxon>
        <taxon>Fungi</taxon>
        <taxon>Dikarya</taxon>
        <taxon>Ascomycota</taxon>
        <taxon>Pezizomycotina</taxon>
        <taxon>Sordariomycetes</taxon>
        <taxon>Hypocreomycetidae</taxon>
        <taxon>Hypocreales</taxon>
        <taxon>Ophiocordycipitaceae</taxon>
        <taxon>Purpureocillium</taxon>
    </lineage>
</organism>
<evidence type="ECO:0008006" key="4">
    <source>
        <dbReference type="Google" id="ProtNLM"/>
    </source>
</evidence>
<feature type="compositionally biased region" description="Low complexity" evidence="1">
    <location>
        <begin position="505"/>
        <end position="514"/>
    </location>
</feature>
<proteinExistence type="predicted"/>
<feature type="region of interest" description="Disordered" evidence="1">
    <location>
        <begin position="241"/>
        <end position="324"/>
    </location>
</feature>
<protein>
    <recommendedName>
        <fullName evidence="4">Fasciclin domain family protein</fullName>
    </recommendedName>
</protein>
<evidence type="ECO:0000256" key="1">
    <source>
        <dbReference type="SAM" id="MobiDB-lite"/>
    </source>
</evidence>
<feature type="region of interest" description="Disordered" evidence="1">
    <location>
        <begin position="394"/>
        <end position="423"/>
    </location>
</feature>
<dbReference type="Proteomes" id="UP000245956">
    <property type="component" value="Unassembled WGS sequence"/>
</dbReference>
<evidence type="ECO:0000313" key="3">
    <source>
        <dbReference type="Proteomes" id="UP000245956"/>
    </source>
</evidence>